<sequence length="295" mass="34008">MSFFSKMFSFLKKGNKTKVSADFKNKLALLIAALNDRNFDLSDFYAELESSFGKSVILSPAEVIALYKAFSTELACFAQKGSCGISDKCLYIVLYQKNSNKPHLKLLGQCIYNNGFMESHFNIPPYSYTTELGIVKNDGSEYFQANFFCDFDNGSFDYFSNYTKKFSPSDLEKFILGWSPKLGQSSFTPQATLKKEDIGRFLDHIYQIYQNEYEPKDDEVYFYSYLLLPSNSELIPFLKNDERFELAFYGDGDIGLSIKELGRLHRCYDANEIYKSVQQFLSDNGISCELYFKWD</sequence>
<comment type="caution">
    <text evidence="1">The sequence shown here is derived from an EMBL/GenBank/DDBJ whole genome shotgun (WGS) entry which is preliminary data.</text>
</comment>
<proteinExistence type="predicted"/>
<evidence type="ECO:0000313" key="1">
    <source>
        <dbReference type="EMBL" id="PZN83000.1"/>
    </source>
</evidence>
<organism evidence="1 2">
    <name type="scientific">Candidatus Methylumidiphilus alinenensis</name>
    <dbReference type="NCBI Taxonomy" id="2202197"/>
    <lineage>
        <taxon>Bacteria</taxon>
        <taxon>Pseudomonadati</taxon>
        <taxon>Pseudomonadota</taxon>
        <taxon>Gammaproteobacteria</taxon>
        <taxon>Methylococcales</taxon>
        <taxon>Candidatus Methylumidiphilus</taxon>
    </lineage>
</organism>
<dbReference type="EMBL" id="QJPH01000195">
    <property type="protein sequence ID" value="PZN83000.1"/>
    <property type="molecule type" value="Genomic_DNA"/>
</dbReference>
<name>A0A2W4T6P4_9GAMM</name>
<reference evidence="1 2" key="1">
    <citation type="journal article" date="2018" name="Aquat. Microb. Ecol.">
        <title>Gammaproteobacterial methanotrophs dominate.</title>
        <authorList>
            <person name="Rissanen A.J."/>
            <person name="Saarenheimo J."/>
            <person name="Tiirola M."/>
            <person name="Peura S."/>
            <person name="Aalto S.L."/>
            <person name="Karvinen A."/>
            <person name="Nykanen H."/>
        </authorList>
    </citation>
    <scope>NUCLEOTIDE SEQUENCE [LARGE SCALE GENOMIC DNA]</scope>
    <source>
        <strain evidence="1">AMbin10</strain>
    </source>
</reference>
<dbReference type="AlphaFoldDB" id="A0A2W4T6P4"/>
<accession>A0A2W4T6P4</accession>
<gene>
    <name evidence="1" type="ORF">DM484_05480</name>
</gene>
<evidence type="ECO:0000313" key="2">
    <source>
        <dbReference type="Proteomes" id="UP000249396"/>
    </source>
</evidence>
<protein>
    <submittedName>
        <fullName evidence="1">Uncharacterized protein</fullName>
    </submittedName>
</protein>
<dbReference type="Proteomes" id="UP000249396">
    <property type="component" value="Unassembled WGS sequence"/>
</dbReference>